<accession>A0A9X1Q769</accession>
<reference evidence="2" key="1">
    <citation type="submission" date="2022-01" db="EMBL/GenBank/DDBJ databases">
        <title>Draft Genome Sequences of Seven Type Strains of the Genus Streptomyces.</title>
        <authorList>
            <person name="Aziz S."/>
            <person name="Coretto E."/>
            <person name="Chronakova A."/>
            <person name="Sproer C."/>
            <person name="Huber K."/>
            <person name="Nouioui I."/>
            <person name="Gross H."/>
        </authorList>
    </citation>
    <scope>NUCLEOTIDE SEQUENCE</scope>
    <source>
        <strain evidence="2">DSM 103493</strain>
    </source>
</reference>
<feature type="region of interest" description="Disordered" evidence="1">
    <location>
        <begin position="49"/>
        <end position="70"/>
    </location>
</feature>
<gene>
    <name evidence="2" type="ORF">L0P92_41035</name>
</gene>
<comment type="caution">
    <text evidence="2">The sequence shown here is derived from an EMBL/GenBank/DDBJ whole genome shotgun (WGS) entry which is preliminary data.</text>
</comment>
<dbReference type="EMBL" id="JAKEIP010000374">
    <property type="protein sequence ID" value="MCF1599888.1"/>
    <property type="molecule type" value="Genomic_DNA"/>
</dbReference>
<evidence type="ECO:0000313" key="2">
    <source>
        <dbReference type="EMBL" id="MCF1599888.1"/>
    </source>
</evidence>
<dbReference type="AlphaFoldDB" id="A0A9X1Q769"/>
<protein>
    <submittedName>
        <fullName evidence="2">Uncharacterized protein</fullName>
    </submittedName>
</protein>
<dbReference type="Proteomes" id="UP001139384">
    <property type="component" value="Unassembled WGS sequence"/>
</dbReference>
<organism evidence="2 3">
    <name type="scientific">Streptomyces muensis</name>
    <dbReference type="NCBI Taxonomy" id="1077944"/>
    <lineage>
        <taxon>Bacteria</taxon>
        <taxon>Bacillati</taxon>
        <taxon>Actinomycetota</taxon>
        <taxon>Actinomycetes</taxon>
        <taxon>Kitasatosporales</taxon>
        <taxon>Streptomycetaceae</taxon>
        <taxon>Streptomyces</taxon>
    </lineage>
</organism>
<feature type="compositionally biased region" description="Pro residues" evidence="1">
    <location>
        <begin position="59"/>
        <end position="70"/>
    </location>
</feature>
<sequence length="70" mass="7287">MTPRAPDLPADGVSPVLTALVARMRDAGIPPGVEELADALWLARWLPASPERNDRATTPPAPGPEPALGP</sequence>
<evidence type="ECO:0000256" key="1">
    <source>
        <dbReference type="SAM" id="MobiDB-lite"/>
    </source>
</evidence>
<name>A0A9X1Q769_STRM4</name>
<evidence type="ECO:0000313" key="3">
    <source>
        <dbReference type="Proteomes" id="UP001139384"/>
    </source>
</evidence>
<dbReference type="RefSeq" id="WP_234768235.1">
    <property type="nucleotide sequence ID" value="NZ_JAKEIP010000374.1"/>
</dbReference>
<keyword evidence="3" id="KW-1185">Reference proteome</keyword>
<proteinExistence type="predicted"/>
<feature type="non-terminal residue" evidence="2">
    <location>
        <position position="70"/>
    </location>
</feature>